<evidence type="ECO:0000256" key="1">
    <source>
        <dbReference type="SAM" id="Phobius"/>
    </source>
</evidence>
<accession>A0A2V2BKT8</accession>
<dbReference type="Proteomes" id="UP000246004">
    <property type="component" value="Unassembled WGS sequence"/>
</dbReference>
<evidence type="ECO:0000313" key="3">
    <source>
        <dbReference type="Proteomes" id="UP000246004"/>
    </source>
</evidence>
<organism evidence="2 3">
    <name type="scientific">Methanosphaera cuniculi</name>
    <dbReference type="NCBI Taxonomy" id="1077256"/>
    <lineage>
        <taxon>Archaea</taxon>
        <taxon>Methanobacteriati</taxon>
        <taxon>Methanobacteriota</taxon>
        <taxon>Methanomada group</taxon>
        <taxon>Methanobacteria</taxon>
        <taxon>Methanobacteriales</taxon>
        <taxon>Methanobacteriaceae</taxon>
        <taxon>Methanosphaera</taxon>
    </lineage>
</organism>
<sequence length="30" mass="3142">MDFLTIGAVIFAGVVIVTLIGQIMGSALKY</sequence>
<protein>
    <submittedName>
        <fullName evidence="2">Uncharacterized protein</fullName>
    </submittedName>
</protein>
<dbReference type="EMBL" id="LWMS01000020">
    <property type="protein sequence ID" value="PWL08366.1"/>
    <property type="molecule type" value="Genomic_DNA"/>
</dbReference>
<comment type="caution">
    <text evidence="2">The sequence shown here is derived from an EMBL/GenBank/DDBJ whole genome shotgun (WGS) entry which is preliminary data.</text>
</comment>
<evidence type="ECO:0000313" key="2">
    <source>
        <dbReference type="EMBL" id="PWL08366.1"/>
    </source>
</evidence>
<keyword evidence="1" id="KW-1133">Transmembrane helix</keyword>
<keyword evidence="1" id="KW-0812">Transmembrane</keyword>
<gene>
    <name evidence="2" type="ORF">MSCUN_08050</name>
</gene>
<dbReference type="AlphaFoldDB" id="A0A2V2BKT8"/>
<feature type="transmembrane region" description="Helical" evidence="1">
    <location>
        <begin position="6"/>
        <end position="28"/>
    </location>
</feature>
<proteinExistence type="predicted"/>
<keyword evidence="1" id="KW-0472">Membrane</keyword>
<name>A0A2V2BKT8_9EURY</name>
<reference evidence="2 3" key="1">
    <citation type="submission" date="2016-04" db="EMBL/GenBank/DDBJ databases">
        <title>Genome sequence of Methanosphaera cuniculi DSM 4103.</title>
        <authorList>
            <person name="Poehlein A."/>
            <person name="Seedorf H."/>
            <person name="Daniel R."/>
        </authorList>
    </citation>
    <scope>NUCLEOTIDE SEQUENCE [LARGE SCALE GENOMIC DNA]</scope>
    <source>
        <strain evidence="2 3">DSM 4103</strain>
    </source>
</reference>